<dbReference type="Gene3D" id="3.90.1280.10">
    <property type="entry name" value="HSP33 redox switch-like"/>
    <property type="match status" value="1"/>
</dbReference>
<keyword evidence="2 6" id="KW-0862">Zinc</keyword>
<reference evidence="7 8" key="1">
    <citation type="submission" date="2014-02" db="EMBL/GenBank/DDBJ databases">
        <title>Diversity of Thermotogales isolates from hydrothermal vents.</title>
        <authorList>
            <person name="Haverkamp T.H.A."/>
            <person name="Lossouarn J."/>
            <person name="Geslin C."/>
            <person name="Nesbo C.L."/>
        </authorList>
    </citation>
    <scope>NUCLEOTIDE SEQUENCE [LARGE SCALE GENOMIC DNA]</scope>
    <source>
        <strain evidence="7 8">431</strain>
    </source>
</reference>
<keyword evidence="8" id="KW-1185">Reference proteome</keyword>
<comment type="subcellular location">
    <subcellularLocation>
        <location evidence="6">Cytoplasm</location>
    </subcellularLocation>
</comment>
<evidence type="ECO:0000256" key="6">
    <source>
        <dbReference type="HAMAP-Rule" id="MF_00117"/>
    </source>
</evidence>
<dbReference type="CDD" id="cd00498">
    <property type="entry name" value="Hsp33"/>
    <property type="match status" value="1"/>
</dbReference>
<protein>
    <recommendedName>
        <fullName evidence="6">33 kDa chaperonin</fullName>
    </recommendedName>
    <alternativeName>
        <fullName evidence="6">Heat shock protein 33 homolog</fullName>
        <shortName evidence="6">HSP33</shortName>
    </alternativeName>
</protein>
<feature type="disulfide bond" description="Redox-active" evidence="6">
    <location>
        <begin position="264"/>
        <end position="267"/>
    </location>
</feature>
<accession>A0ABM6GCT4</accession>
<dbReference type="PANTHER" id="PTHR30111:SF1">
    <property type="entry name" value="33 KDA CHAPERONIN"/>
    <property type="match status" value="1"/>
</dbReference>
<dbReference type="PANTHER" id="PTHR30111">
    <property type="entry name" value="33 KDA CHAPERONIN"/>
    <property type="match status" value="1"/>
</dbReference>
<dbReference type="HAMAP" id="MF_00117">
    <property type="entry name" value="HslO"/>
    <property type="match status" value="1"/>
</dbReference>
<feature type="disulfide bond" description="Redox-active" evidence="6">
    <location>
        <begin position="231"/>
        <end position="233"/>
    </location>
</feature>
<proteinExistence type="inferred from homology"/>
<dbReference type="InterPro" id="IPR016154">
    <property type="entry name" value="Heat_shock_Hsp33_C"/>
</dbReference>
<comment type="PTM">
    <text evidence="6">Under oxidizing conditions two disulfide bonds are formed involving the reactive cysteines. Under reducing conditions zinc is bound to the reactive cysteines and the protein is inactive.</text>
</comment>
<dbReference type="SUPFAM" id="SSF118352">
    <property type="entry name" value="HSP33 redox switch-like"/>
    <property type="match status" value="1"/>
</dbReference>
<dbReference type="PIRSF" id="PIRSF005261">
    <property type="entry name" value="Heat_shock_Hsp33"/>
    <property type="match status" value="1"/>
</dbReference>
<gene>
    <name evidence="6" type="primary">hslO</name>
    <name evidence="7" type="ORF">BW47_01650</name>
</gene>
<dbReference type="SUPFAM" id="SSF64397">
    <property type="entry name" value="Hsp33 domain"/>
    <property type="match status" value="1"/>
</dbReference>
<comment type="similarity">
    <text evidence="6">Belongs to the HSP33 family.</text>
</comment>
<keyword evidence="4 6" id="KW-0143">Chaperone</keyword>
<keyword evidence="5 6" id="KW-0676">Redox-active center</keyword>
<evidence type="ECO:0000256" key="1">
    <source>
        <dbReference type="ARBA" id="ARBA00022490"/>
    </source>
</evidence>
<name>A0ABM6GCT4_9BACT</name>
<organism evidence="7 8">
    <name type="scientific">Thermosipho melanesiensis</name>
    <dbReference type="NCBI Taxonomy" id="46541"/>
    <lineage>
        <taxon>Bacteria</taxon>
        <taxon>Thermotogati</taxon>
        <taxon>Thermotogota</taxon>
        <taxon>Thermotogae</taxon>
        <taxon>Thermotogales</taxon>
        <taxon>Fervidobacteriaceae</taxon>
        <taxon>Thermosipho</taxon>
    </lineage>
</organism>
<evidence type="ECO:0000256" key="2">
    <source>
        <dbReference type="ARBA" id="ARBA00022833"/>
    </source>
</evidence>
<sequence length="287" mass="32091">MVINGIAYKALVRFSVIDSTDLVKTATKKHNLSPITSVALGRLLTGIALMVPWLSKNDTLTYIIEGSNKIKYIAAQSKNNGNVRGYILPKIVDTITNEKGKFDLKSAIGNGTLKVVRDLGLKTPYVTPIKLISGEIAEDLTYYFTISEQIPSAIALGVLVDKNGIKRAGGIIIQILDQSLPKKDITEIEKKFKEITPITNFLEKHTPIDALKHIFGKKIEKTETHEINFRCSCSHQKALESLKLLKVDELKEIIIKNEIVEVSCKWCSTTYKIKPEEVKKILEEKNK</sequence>
<evidence type="ECO:0000256" key="5">
    <source>
        <dbReference type="ARBA" id="ARBA00023284"/>
    </source>
</evidence>
<dbReference type="Pfam" id="PF01430">
    <property type="entry name" value="HSP33"/>
    <property type="match status" value="1"/>
</dbReference>
<dbReference type="Gene3D" id="3.55.30.10">
    <property type="entry name" value="Hsp33 domain"/>
    <property type="match status" value="1"/>
</dbReference>
<evidence type="ECO:0000256" key="3">
    <source>
        <dbReference type="ARBA" id="ARBA00023157"/>
    </source>
</evidence>
<keyword evidence="3 6" id="KW-1015">Disulfide bond</keyword>
<dbReference type="NCBIfam" id="NF001033">
    <property type="entry name" value="PRK00114.1"/>
    <property type="match status" value="1"/>
</dbReference>
<dbReference type="InterPro" id="IPR016153">
    <property type="entry name" value="Heat_shock_Hsp33_N"/>
</dbReference>
<evidence type="ECO:0000313" key="8">
    <source>
        <dbReference type="Proteomes" id="UP000185490"/>
    </source>
</evidence>
<evidence type="ECO:0000256" key="4">
    <source>
        <dbReference type="ARBA" id="ARBA00023186"/>
    </source>
</evidence>
<dbReference type="Proteomes" id="UP000185490">
    <property type="component" value="Chromosome"/>
</dbReference>
<comment type="function">
    <text evidence="6">Redox regulated molecular chaperone. Protects both thermally unfolding and oxidatively damaged proteins from irreversible aggregation. Plays an important role in the bacterial defense system toward oxidative stress.</text>
</comment>
<keyword evidence="1 6" id="KW-0963">Cytoplasm</keyword>
<evidence type="ECO:0000313" key="7">
    <source>
        <dbReference type="EMBL" id="APT73374.1"/>
    </source>
</evidence>
<dbReference type="EMBL" id="CP007389">
    <property type="protein sequence ID" value="APT73374.1"/>
    <property type="molecule type" value="Genomic_DNA"/>
</dbReference>
<dbReference type="InterPro" id="IPR000397">
    <property type="entry name" value="Heat_shock_Hsp33"/>
</dbReference>